<dbReference type="EMBL" id="SOKJ01000404">
    <property type="protein sequence ID" value="TET07762.1"/>
    <property type="molecule type" value="Genomic_DNA"/>
</dbReference>
<dbReference type="Proteomes" id="UP000316360">
    <property type="component" value="Unassembled WGS sequence"/>
</dbReference>
<sequence>MITESLPLAEIIPSRITLDYLKRYERVSHFYPHHFTERKFRKIGIDRGQVVKALREYNRRIEAPQKVMENIEMLLDENTYAVVTGQQPGIFTGSLYTIYKAISAIIVANNHSDKKHPLVPIFWNASEDNDTSEVD</sequence>
<proteinExistence type="predicted"/>
<feature type="non-terminal residue" evidence="2">
    <location>
        <position position="135"/>
    </location>
</feature>
<accession>A0A523RPR0</accession>
<comment type="caution">
    <text evidence="2">The sequence shown here is derived from an EMBL/GenBank/DDBJ whole genome shotgun (WGS) entry which is preliminary data.</text>
</comment>
<protein>
    <submittedName>
        <fullName evidence="2">Bacillithiol biosynthesis BshC</fullName>
    </submittedName>
</protein>
<name>A0A523RPR0_UNCAE</name>
<evidence type="ECO:0000259" key="1">
    <source>
        <dbReference type="Pfam" id="PF10079"/>
    </source>
</evidence>
<gene>
    <name evidence="2" type="primary">bshC</name>
    <name evidence="2" type="ORF">E3J84_07060</name>
</gene>
<dbReference type="AlphaFoldDB" id="A0A523RPR0"/>
<evidence type="ECO:0000313" key="3">
    <source>
        <dbReference type="Proteomes" id="UP000316360"/>
    </source>
</evidence>
<dbReference type="InterPro" id="IPR055398">
    <property type="entry name" value="Rossmann-like_BshC"/>
</dbReference>
<feature type="domain" description="Bacillithiol biosynthesis BshC N-terminal Rossmann-like" evidence="1">
    <location>
        <begin position="1"/>
        <end position="134"/>
    </location>
</feature>
<dbReference type="Pfam" id="PF10079">
    <property type="entry name" value="Rossmann-like_BshC"/>
    <property type="match status" value="1"/>
</dbReference>
<organism evidence="2 3">
    <name type="scientific">Aerophobetes bacterium</name>
    <dbReference type="NCBI Taxonomy" id="2030807"/>
    <lineage>
        <taxon>Bacteria</taxon>
        <taxon>Candidatus Aerophobota</taxon>
    </lineage>
</organism>
<evidence type="ECO:0000313" key="2">
    <source>
        <dbReference type="EMBL" id="TET07762.1"/>
    </source>
</evidence>
<reference evidence="2 3" key="1">
    <citation type="submission" date="2019-03" db="EMBL/GenBank/DDBJ databases">
        <title>Metabolic potential of uncultured bacteria and archaea associated with petroleum seepage in deep-sea sediments.</title>
        <authorList>
            <person name="Dong X."/>
            <person name="Hubert C."/>
        </authorList>
    </citation>
    <scope>NUCLEOTIDE SEQUENCE [LARGE SCALE GENOMIC DNA]</scope>
    <source>
        <strain evidence="2">E44_bin7</strain>
    </source>
</reference>